<protein>
    <recommendedName>
        <fullName evidence="4">BTB domain-containing protein</fullName>
    </recommendedName>
</protein>
<evidence type="ECO:0000256" key="1">
    <source>
        <dbReference type="ARBA" id="ARBA00022441"/>
    </source>
</evidence>
<sequence length="706" mass="76084">MQTSGSQRAIHAPSAHTSANFSSLVSTVVRTTGVEAPPLVGSSTTIVDDTLYVFGGQRLTRARPGLSNDVYALCLITREWSLLETRGEIPSPRYFHSVCSLGDTKLVCFGGMSPANGGDGANSSPQRNTTAQHSSQQLQREVVVMSDIHIFDIPSRTWSYIPTTDAPEGRYAHCATILPSSAIYSNSSAPIQALTNGVIDGTGGAEMVVVGGQNSANQYMDEISVFNLRSMKWTSTRSLERYCGAYRSVVSPLPRGMTASMIGSGNGGIAQGEDLNPNSSAQGSTAPSVEGHGMLIYSNYNFLEVRLELQVRLPDGSLVEKPLAGPYSPPGLRFPNGGVIDSHFVLSGTYLTSSKQEYALWVLDLRTLAWSKIDVGNVFSQGSWNRGILWNKRNTFLILGKKDRSLVEDYNQRRVNFNHICMVTLEAFGLYDNPRMHSHPALQRSFNKGAQEIGRLVLGMRDLADMEFLAVGGERVPVNSRIIARRWGSYFLELLNAANPPSTSPTSASLAPSARLMSTSLSIHGSHLSNSTITPQNVFTTHSTAMPVLSNTNPPTPLQLSPLTRPRTLYLPHTHQTLLTLVHYLYTSTLPPPTHPQSSPQILCSLLQLARPYRVDGLLEAVVERLHQVLDGKNAAAVFNAAAMAAGGGASTTPSGEMENDQGTSSGVSSVIGLQKRGLRGLMEGRRMRERGRSVGAGGVLNGTGT</sequence>
<name>A0A3N4LI50_9PEZI</name>
<dbReference type="InterPro" id="IPR000210">
    <property type="entry name" value="BTB/POZ_dom"/>
</dbReference>
<accession>A0A3N4LI50</accession>
<evidence type="ECO:0000313" key="6">
    <source>
        <dbReference type="Proteomes" id="UP000267821"/>
    </source>
</evidence>
<keyword evidence="6" id="KW-1185">Reference proteome</keyword>
<dbReference type="OrthoDB" id="10001928at2759"/>
<dbReference type="SUPFAM" id="SSF117281">
    <property type="entry name" value="Kelch motif"/>
    <property type="match status" value="1"/>
</dbReference>
<evidence type="ECO:0000259" key="4">
    <source>
        <dbReference type="SMART" id="SM00225"/>
    </source>
</evidence>
<reference evidence="5 6" key="1">
    <citation type="journal article" date="2018" name="Nat. Ecol. Evol.">
        <title>Pezizomycetes genomes reveal the molecular basis of ectomycorrhizal truffle lifestyle.</title>
        <authorList>
            <person name="Murat C."/>
            <person name="Payen T."/>
            <person name="Noel B."/>
            <person name="Kuo A."/>
            <person name="Morin E."/>
            <person name="Chen J."/>
            <person name="Kohler A."/>
            <person name="Krizsan K."/>
            <person name="Balestrini R."/>
            <person name="Da Silva C."/>
            <person name="Montanini B."/>
            <person name="Hainaut M."/>
            <person name="Levati E."/>
            <person name="Barry K.W."/>
            <person name="Belfiori B."/>
            <person name="Cichocki N."/>
            <person name="Clum A."/>
            <person name="Dockter R.B."/>
            <person name="Fauchery L."/>
            <person name="Guy J."/>
            <person name="Iotti M."/>
            <person name="Le Tacon F."/>
            <person name="Lindquist E.A."/>
            <person name="Lipzen A."/>
            <person name="Malagnac F."/>
            <person name="Mello A."/>
            <person name="Molinier V."/>
            <person name="Miyauchi S."/>
            <person name="Poulain J."/>
            <person name="Riccioni C."/>
            <person name="Rubini A."/>
            <person name="Sitrit Y."/>
            <person name="Splivallo R."/>
            <person name="Traeger S."/>
            <person name="Wang M."/>
            <person name="Zifcakova L."/>
            <person name="Wipf D."/>
            <person name="Zambonelli A."/>
            <person name="Paolocci F."/>
            <person name="Nowrousian M."/>
            <person name="Ottonello S."/>
            <person name="Baldrian P."/>
            <person name="Spatafora J.W."/>
            <person name="Henrissat B."/>
            <person name="Nagy L.G."/>
            <person name="Aury J.M."/>
            <person name="Wincker P."/>
            <person name="Grigoriev I.V."/>
            <person name="Bonfante P."/>
            <person name="Martin F.M."/>
        </authorList>
    </citation>
    <scope>NUCLEOTIDE SEQUENCE [LARGE SCALE GENOMIC DNA]</scope>
    <source>
        <strain evidence="5 6">ATCC MYA-4762</strain>
    </source>
</reference>
<dbReference type="GO" id="GO:0045454">
    <property type="term" value="P:cell redox homeostasis"/>
    <property type="evidence" value="ECO:0007669"/>
    <property type="project" value="TreeGrafter"/>
</dbReference>
<dbReference type="AlphaFoldDB" id="A0A3N4LI50"/>
<dbReference type="PANTHER" id="PTHR43503:SF2">
    <property type="entry name" value="NEGATIVE REGULATOR OF SPORULATION MDS3-RELATED"/>
    <property type="match status" value="1"/>
</dbReference>
<proteinExistence type="predicted"/>
<dbReference type="EMBL" id="ML121551">
    <property type="protein sequence ID" value="RPB22580.1"/>
    <property type="molecule type" value="Genomic_DNA"/>
</dbReference>
<evidence type="ECO:0000256" key="2">
    <source>
        <dbReference type="ARBA" id="ARBA00022737"/>
    </source>
</evidence>
<feature type="domain" description="BTB" evidence="4">
    <location>
        <begin position="465"/>
        <end position="630"/>
    </location>
</feature>
<dbReference type="Gene3D" id="2.120.10.80">
    <property type="entry name" value="Kelch-type beta propeller"/>
    <property type="match status" value="1"/>
</dbReference>
<dbReference type="Gene3D" id="3.30.710.10">
    <property type="entry name" value="Potassium Channel Kv1.1, Chain A"/>
    <property type="match status" value="1"/>
</dbReference>
<evidence type="ECO:0000313" key="5">
    <source>
        <dbReference type="EMBL" id="RPB22580.1"/>
    </source>
</evidence>
<gene>
    <name evidence="5" type="ORF">L211DRAFT_788672</name>
</gene>
<dbReference type="STRING" id="1051890.A0A3N4LI50"/>
<dbReference type="Pfam" id="PF24681">
    <property type="entry name" value="Kelch_KLHDC2_KLHL20_DRC7"/>
    <property type="match status" value="1"/>
</dbReference>
<dbReference type="SMART" id="SM00225">
    <property type="entry name" value="BTB"/>
    <property type="match status" value="1"/>
</dbReference>
<feature type="region of interest" description="Disordered" evidence="3">
    <location>
        <begin position="646"/>
        <end position="670"/>
    </location>
</feature>
<dbReference type="PANTHER" id="PTHR43503">
    <property type="entry name" value="MCG48959-RELATED"/>
    <property type="match status" value="1"/>
</dbReference>
<keyword evidence="2" id="KW-0677">Repeat</keyword>
<dbReference type="GO" id="GO:0005829">
    <property type="term" value="C:cytosol"/>
    <property type="evidence" value="ECO:0007669"/>
    <property type="project" value="TreeGrafter"/>
</dbReference>
<keyword evidence="1" id="KW-0880">Kelch repeat</keyword>
<dbReference type="GO" id="GO:0005739">
    <property type="term" value="C:mitochondrion"/>
    <property type="evidence" value="ECO:0007669"/>
    <property type="project" value="TreeGrafter"/>
</dbReference>
<dbReference type="InterPro" id="IPR011333">
    <property type="entry name" value="SKP1/BTB/POZ_sf"/>
</dbReference>
<dbReference type="InterPro" id="IPR015915">
    <property type="entry name" value="Kelch-typ_b-propeller"/>
</dbReference>
<feature type="compositionally biased region" description="Polar residues" evidence="3">
    <location>
        <begin position="651"/>
        <end position="669"/>
    </location>
</feature>
<evidence type="ECO:0000256" key="3">
    <source>
        <dbReference type="SAM" id="MobiDB-lite"/>
    </source>
</evidence>
<dbReference type="InParanoid" id="A0A3N4LI50"/>
<organism evidence="5 6">
    <name type="scientific">Terfezia boudieri ATCC MYA-4762</name>
    <dbReference type="NCBI Taxonomy" id="1051890"/>
    <lineage>
        <taxon>Eukaryota</taxon>
        <taxon>Fungi</taxon>
        <taxon>Dikarya</taxon>
        <taxon>Ascomycota</taxon>
        <taxon>Pezizomycotina</taxon>
        <taxon>Pezizomycetes</taxon>
        <taxon>Pezizales</taxon>
        <taxon>Pezizaceae</taxon>
        <taxon>Terfezia</taxon>
    </lineage>
</organism>
<dbReference type="Proteomes" id="UP000267821">
    <property type="component" value="Unassembled WGS sequence"/>
</dbReference>